<gene>
    <name evidence="3" type="ORF">GGE31_000389</name>
    <name evidence="2" type="ORF">GGE33_001396</name>
    <name evidence="4" type="ORF">GGE35_000387</name>
</gene>
<evidence type="ECO:0000313" key="5">
    <source>
        <dbReference type="Proteomes" id="UP000520770"/>
    </source>
</evidence>
<feature type="region of interest" description="Disordered" evidence="1">
    <location>
        <begin position="31"/>
        <end position="76"/>
    </location>
</feature>
<evidence type="ECO:0000313" key="3">
    <source>
        <dbReference type="EMBL" id="MBB4409918.1"/>
    </source>
</evidence>
<dbReference type="EMBL" id="JACIGW010000001">
    <property type="protein sequence ID" value="MBB4347688.1"/>
    <property type="molecule type" value="Genomic_DNA"/>
</dbReference>
<dbReference type="Proteomes" id="UP000524535">
    <property type="component" value="Unassembled WGS sequence"/>
</dbReference>
<dbReference type="EMBL" id="JACIGY010000001">
    <property type="protein sequence ID" value="MBB4409918.1"/>
    <property type="molecule type" value="Genomic_DNA"/>
</dbReference>
<evidence type="ECO:0000313" key="2">
    <source>
        <dbReference type="EMBL" id="MBB4347688.1"/>
    </source>
</evidence>
<dbReference type="RefSeq" id="WP_183821697.1">
    <property type="nucleotide sequence ID" value="NZ_JACIGY010000001.1"/>
</dbReference>
<evidence type="ECO:0000313" key="4">
    <source>
        <dbReference type="EMBL" id="MBB4444605.1"/>
    </source>
</evidence>
<evidence type="ECO:0000313" key="6">
    <source>
        <dbReference type="Proteomes" id="UP000524535"/>
    </source>
</evidence>
<feature type="compositionally biased region" description="Basic and acidic residues" evidence="1">
    <location>
        <begin position="38"/>
        <end position="67"/>
    </location>
</feature>
<keyword evidence="6" id="KW-1185">Reference proteome</keyword>
<organism evidence="4 7">
    <name type="scientific">Aliirhizobium cellulosilyticum</name>
    <dbReference type="NCBI Taxonomy" id="393664"/>
    <lineage>
        <taxon>Bacteria</taxon>
        <taxon>Pseudomonadati</taxon>
        <taxon>Pseudomonadota</taxon>
        <taxon>Alphaproteobacteria</taxon>
        <taxon>Hyphomicrobiales</taxon>
        <taxon>Rhizobiaceae</taxon>
        <taxon>Aliirhizobium</taxon>
    </lineage>
</organism>
<evidence type="ECO:0000256" key="1">
    <source>
        <dbReference type="SAM" id="MobiDB-lite"/>
    </source>
</evidence>
<sequence>MQADLARLPVLAAAFLIALFGLLAGSPRNAEIATSARPVDDRSDRSPVLTKRDPLRAVSIAERKDGAGAHASNNEGLPAPQFVALPAVNYATARASGHNNAVIAGDDWPSALPRAPPVST</sequence>
<reference evidence="5 6" key="1">
    <citation type="submission" date="2020-08" db="EMBL/GenBank/DDBJ databases">
        <title>Genomic Encyclopedia of Type Strains, Phase IV (KMG-V): Genome sequencing to study the core and pangenomes of soil and plant-associated prokaryotes.</title>
        <authorList>
            <person name="Whitman W."/>
        </authorList>
    </citation>
    <scope>NUCLEOTIDE SEQUENCE [LARGE SCALE GENOMIC DNA]</scope>
    <source>
        <strain evidence="3 6">SEMIA 444</strain>
        <strain evidence="2 5">SEMIA 448</strain>
        <strain evidence="4 7">SEMIA 452</strain>
    </source>
</reference>
<accession>A0A7W6Y227</accession>
<dbReference type="Proteomes" id="UP000520770">
    <property type="component" value="Unassembled WGS sequence"/>
</dbReference>
<dbReference type="AlphaFoldDB" id="A0A7W6Y227"/>
<dbReference type="EMBL" id="JACIHM010000001">
    <property type="protein sequence ID" value="MBB4444605.1"/>
    <property type="molecule type" value="Genomic_DNA"/>
</dbReference>
<comment type="caution">
    <text evidence="4">The sequence shown here is derived from an EMBL/GenBank/DDBJ whole genome shotgun (WGS) entry which is preliminary data.</text>
</comment>
<dbReference type="Proteomes" id="UP000576087">
    <property type="component" value="Unassembled WGS sequence"/>
</dbReference>
<protein>
    <submittedName>
        <fullName evidence="4">Uncharacterized protein</fullName>
    </submittedName>
</protein>
<proteinExistence type="predicted"/>
<name>A0A7W6Y227_9HYPH</name>
<evidence type="ECO:0000313" key="7">
    <source>
        <dbReference type="Proteomes" id="UP000576087"/>
    </source>
</evidence>